<dbReference type="Gene3D" id="3.50.50.60">
    <property type="entry name" value="FAD/NAD(P)-binding domain"/>
    <property type="match status" value="2"/>
</dbReference>
<keyword evidence="4" id="KW-0732">Signal</keyword>
<reference evidence="6 7" key="1">
    <citation type="journal article" date="2024" name="J Genomics">
        <title>Draft genome sequencing and assembly of Favolaschia claudopus CIRM-BRFM 2984 isolated from oak limbs.</title>
        <authorList>
            <person name="Navarro D."/>
            <person name="Drula E."/>
            <person name="Chaduli D."/>
            <person name="Cazenave R."/>
            <person name="Ahrendt S."/>
            <person name="Wang J."/>
            <person name="Lipzen A."/>
            <person name="Daum C."/>
            <person name="Barry K."/>
            <person name="Grigoriev I.V."/>
            <person name="Favel A."/>
            <person name="Rosso M.N."/>
            <person name="Martin F."/>
        </authorList>
    </citation>
    <scope>NUCLEOTIDE SEQUENCE [LARGE SCALE GENOMIC DNA]</scope>
    <source>
        <strain evidence="6 7">CIRM-BRFM 2984</strain>
    </source>
</reference>
<feature type="signal peptide" evidence="4">
    <location>
        <begin position="1"/>
        <end position="22"/>
    </location>
</feature>
<evidence type="ECO:0000313" key="7">
    <source>
        <dbReference type="Proteomes" id="UP001362999"/>
    </source>
</evidence>
<dbReference type="InterPro" id="IPR023753">
    <property type="entry name" value="FAD/NAD-binding_dom"/>
</dbReference>
<evidence type="ECO:0000256" key="4">
    <source>
        <dbReference type="SAM" id="SignalP"/>
    </source>
</evidence>
<comment type="caution">
    <text evidence="6">The sequence shown here is derived from an EMBL/GenBank/DDBJ whole genome shotgun (WGS) entry which is preliminary data.</text>
</comment>
<evidence type="ECO:0000256" key="2">
    <source>
        <dbReference type="ARBA" id="ARBA00022827"/>
    </source>
</evidence>
<dbReference type="EMBL" id="JAWWNJ010000013">
    <property type="protein sequence ID" value="KAK7042688.1"/>
    <property type="molecule type" value="Genomic_DNA"/>
</dbReference>
<gene>
    <name evidence="6" type="ORF">R3P38DRAFT_2511815</name>
</gene>
<dbReference type="PANTHER" id="PTHR23023">
    <property type="entry name" value="DIMETHYLANILINE MONOOXYGENASE"/>
    <property type="match status" value="1"/>
</dbReference>
<feature type="chain" id="PRO_5043956695" evidence="4">
    <location>
        <begin position="23"/>
        <end position="552"/>
    </location>
</feature>
<dbReference type="Proteomes" id="UP001362999">
    <property type="component" value="Unassembled WGS sequence"/>
</dbReference>
<proteinExistence type="predicted"/>
<evidence type="ECO:0000259" key="5">
    <source>
        <dbReference type="Pfam" id="PF07992"/>
    </source>
</evidence>
<evidence type="ECO:0000313" key="6">
    <source>
        <dbReference type="EMBL" id="KAK7042688.1"/>
    </source>
</evidence>
<keyword evidence="3" id="KW-0560">Oxidoreductase</keyword>
<feature type="domain" description="FAD/NAD(P)-binding" evidence="5">
    <location>
        <begin position="50"/>
        <end position="315"/>
    </location>
</feature>
<keyword evidence="1" id="KW-0285">Flavoprotein</keyword>
<dbReference type="Pfam" id="PF07992">
    <property type="entry name" value="Pyr_redox_2"/>
    <property type="match status" value="1"/>
</dbReference>
<keyword evidence="6" id="KW-0503">Monooxygenase</keyword>
<dbReference type="InterPro" id="IPR036188">
    <property type="entry name" value="FAD/NAD-bd_sf"/>
</dbReference>
<dbReference type="SUPFAM" id="SSF51905">
    <property type="entry name" value="FAD/NAD(P)-binding domain"/>
    <property type="match status" value="1"/>
</dbReference>
<protein>
    <submittedName>
        <fullName evidence="6">Dimethylaniline monooxygenase</fullName>
    </submittedName>
</protein>
<evidence type="ECO:0000256" key="3">
    <source>
        <dbReference type="ARBA" id="ARBA00023002"/>
    </source>
</evidence>
<dbReference type="PRINTS" id="PR00419">
    <property type="entry name" value="ADXRDTASE"/>
</dbReference>
<organism evidence="6 7">
    <name type="scientific">Favolaschia claudopus</name>
    <dbReference type="NCBI Taxonomy" id="2862362"/>
    <lineage>
        <taxon>Eukaryota</taxon>
        <taxon>Fungi</taxon>
        <taxon>Dikarya</taxon>
        <taxon>Basidiomycota</taxon>
        <taxon>Agaricomycotina</taxon>
        <taxon>Agaricomycetes</taxon>
        <taxon>Agaricomycetidae</taxon>
        <taxon>Agaricales</taxon>
        <taxon>Marasmiineae</taxon>
        <taxon>Mycenaceae</taxon>
        <taxon>Favolaschia</taxon>
    </lineage>
</organism>
<keyword evidence="7" id="KW-1185">Reference proteome</keyword>
<sequence length="552" mass="63119">MISFATLSGLSMLVNLISLAAAQSQQAFQFTTDDASVNDQWTTFPQRIERVAVIGAGPSGLQAATHLLAANLSIRLFERAPAPGGQWFYTEETPVREQYPETDARDTKIPPDILPATRYYEEGDGGISLDERWREHWHPRPVWYDLIANSPADKTRLPGVNYAPDAAWEVSVHDVQRNVRAYASLHRLNSNDNPISSHAPQITSYATRVESLHKGNETDTWTLKLHRLEWLPESKRLKAEWWTEEFDAVVVASGAFTEAKVPQIKGIGNWSKVKKDKKYSIYHAQSYRHPEPYTGKTVLIVGASVTATYLARSIAPFAGRLLCSVRPNQYRDALGWDILFRFPEKAEMIPEIESFQPLDDFTAGIKAGKINLVNGSAITEIDEIILATGYNTETFLPDLVKPRLPNSVYWTGHYMDDRPTLAYTLFNEPWRQGEYAGLGFARVWTGKARLPSRERMWVNMKSGKYNFGKAVDFLRQEGLCRMYVSWLNSEALEFGGQLVAPQLLERREIWNYWINTQHKKDFISHENWTRFEQLPFDEWPQPRYPSAKLVSW</sequence>
<evidence type="ECO:0000256" key="1">
    <source>
        <dbReference type="ARBA" id="ARBA00022630"/>
    </source>
</evidence>
<keyword evidence="2" id="KW-0274">FAD</keyword>
<dbReference type="AlphaFoldDB" id="A0AAW0CWL1"/>
<dbReference type="GO" id="GO:0004497">
    <property type="term" value="F:monooxygenase activity"/>
    <property type="evidence" value="ECO:0007669"/>
    <property type="project" value="UniProtKB-KW"/>
</dbReference>
<dbReference type="InterPro" id="IPR050346">
    <property type="entry name" value="FMO-like"/>
</dbReference>
<accession>A0AAW0CWL1</accession>
<name>A0AAW0CWL1_9AGAR</name>